<evidence type="ECO:0000313" key="7">
    <source>
        <dbReference type="EMBL" id="MEY9318344.1"/>
    </source>
</evidence>
<dbReference type="Pfam" id="PF00069">
    <property type="entry name" value="Pkinase"/>
    <property type="match status" value="1"/>
</dbReference>
<keyword evidence="1 7" id="KW-0808">Transferase</keyword>
<dbReference type="CDD" id="cd14014">
    <property type="entry name" value="STKc_PknB_like"/>
    <property type="match status" value="1"/>
</dbReference>
<feature type="domain" description="Protein kinase" evidence="6">
    <location>
        <begin position="17"/>
        <end position="279"/>
    </location>
</feature>
<accession>A0ABV4F4G8</accession>
<keyword evidence="2" id="KW-0547">Nucleotide-binding</keyword>
<proteinExistence type="predicted"/>
<name>A0ABV4F4G8_BRAEL</name>
<evidence type="ECO:0000256" key="2">
    <source>
        <dbReference type="ARBA" id="ARBA00022741"/>
    </source>
</evidence>
<gene>
    <name evidence="7" type="ORF">ABIF29_005143</name>
</gene>
<dbReference type="CDD" id="cd00293">
    <property type="entry name" value="USP-like"/>
    <property type="match status" value="1"/>
</dbReference>
<dbReference type="Pfam" id="PF00582">
    <property type="entry name" value="Usp"/>
    <property type="match status" value="1"/>
</dbReference>
<evidence type="ECO:0000313" key="8">
    <source>
        <dbReference type="Proteomes" id="UP001565471"/>
    </source>
</evidence>
<dbReference type="InterPro" id="IPR006016">
    <property type="entry name" value="UspA"/>
</dbReference>
<dbReference type="PANTHER" id="PTHR43289:SF34">
    <property type="entry name" value="SERINE_THREONINE-PROTEIN KINASE YBDM-RELATED"/>
    <property type="match status" value="1"/>
</dbReference>
<dbReference type="InterPro" id="IPR014729">
    <property type="entry name" value="Rossmann-like_a/b/a_fold"/>
</dbReference>
<dbReference type="Gene3D" id="3.40.50.620">
    <property type="entry name" value="HUPs"/>
    <property type="match status" value="1"/>
</dbReference>
<dbReference type="Proteomes" id="UP001565471">
    <property type="component" value="Unassembled WGS sequence"/>
</dbReference>
<dbReference type="SUPFAM" id="SSF52402">
    <property type="entry name" value="Adenine nucleotide alpha hydrolases-like"/>
    <property type="match status" value="1"/>
</dbReference>
<protein>
    <submittedName>
        <fullName evidence="7">Nucleotide-binding universal stress UspA family protein</fullName>
        <ecNumber evidence="7">2.7.11.1</ecNumber>
    </submittedName>
</protein>
<keyword evidence="3" id="KW-0418">Kinase</keyword>
<sequence>MPMAALAMQAGADIDGFTIGERVHRGGMATLWSVTHPGITVPLLMKVPLTSEGEDPAAIVSFEMEQMILPRLSGPHVPACFGTGDFERQAYVVMERIPGQTLYKRLGELPMPYEEVRVIGGKVATALASLHRQNVIHHDIKPSSIMFRERGEAVLIDFGLSHHRHLPDLLQEEFRLPYGTAPYMAPERLLGVRDDPRSDLFSLGVLLYFFTTGVRPFGETESLRGMRRRLWRDPYPPRQLKPDYPPWLQEIVLRCLEIDPVARYPTAAQLAFDLGHPDQVKLTARAQRLSRDPLGTVWRRRFNLGAVPPRPKSDVAAQLAASPIVAVALDVGEGAEALNDTIRVTAERVLSTSPSARLACVNVLKLNRLAIDSSHDEQGQNKHVDRLVALQHWARPFGLEEGRLTVHVLEAIDPAAAILEFAAVNLVDHIIIGARQNSLRRALLGSVSARVAGEASCTVTVVRPSRLASQADDGEGGEAADQAANAAVTPPALF</sequence>
<keyword evidence="8" id="KW-1185">Reference proteome</keyword>
<dbReference type="GO" id="GO:0004674">
    <property type="term" value="F:protein serine/threonine kinase activity"/>
    <property type="evidence" value="ECO:0007669"/>
    <property type="project" value="UniProtKB-EC"/>
</dbReference>
<evidence type="ECO:0000256" key="4">
    <source>
        <dbReference type="ARBA" id="ARBA00022840"/>
    </source>
</evidence>
<dbReference type="InterPro" id="IPR000719">
    <property type="entry name" value="Prot_kinase_dom"/>
</dbReference>
<comment type="caution">
    <text evidence="7">The sequence shown here is derived from an EMBL/GenBank/DDBJ whole genome shotgun (WGS) entry which is preliminary data.</text>
</comment>
<dbReference type="SUPFAM" id="SSF56112">
    <property type="entry name" value="Protein kinase-like (PK-like)"/>
    <property type="match status" value="1"/>
</dbReference>
<dbReference type="Gene3D" id="1.10.510.10">
    <property type="entry name" value="Transferase(Phosphotransferase) domain 1"/>
    <property type="match status" value="1"/>
</dbReference>
<evidence type="ECO:0000259" key="6">
    <source>
        <dbReference type="PROSITE" id="PS50011"/>
    </source>
</evidence>
<evidence type="ECO:0000256" key="3">
    <source>
        <dbReference type="ARBA" id="ARBA00022777"/>
    </source>
</evidence>
<dbReference type="InterPro" id="IPR011009">
    <property type="entry name" value="Kinase-like_dom_sf"/>
</dbReference>
<dbReference type="EC" id="2.7.11.1" evidence="7"/>
<dbReference type="EMBL" id="JBGBZA010000002">
    <property type="protein sequence ID" value="MEY9318344.1"/>
    <property type="molecule type" value="Genomic_DNA"/>
</dbReference>
<evidence type="ECO:0000256" key="5">
    <source>
        <dbReference type="SAM" id="MobiDB-lite"/>
    </source>
</evidence>
<dbReference type="PROSITE" id="PS50011">
    <property type="entry name" value="PROTEIN_KINASE_DOM"/>
    <property type="match status" value="1"/>
</dbReference>
<feature type="region of interest" description="Disordered" evidence="5">
    <location>
        <begin position="469"/>
        <end position="494"/>
    </location>
</feature>
<organism evidence="7 8">
    <name type="scientific">Bradyrhizobium elkanii</name>
    <dbReference type="NCBI Taxonomy" id="29448"/>
    <lineage>
        <taxon>Bacteria</taxon>
        <taxon>Pseudomonadati</taxon>
        <taxon>Pseudomonadota</taxon>
        <taxon>Alphaproteobacteria</taxon>
        <taxon>Hyphomicrobiales</taxon>
        <taxon>Nitrobacteraceae</taxon>
        <taxon>Bradyrhizobium</taxon>
    </lineage>
</organism>
<dbReference type="PANTHER" id="PTHR43289">
    <property type="entry name" value="MITOGEN-ACTIVATED PROTEIN KINASE KINASE KINASE 20-RELATED"/>
    <property type="match status" value="1"/>
</dbReference>
<evidence type="ECO:0000256" key="1">
    <source>
        <dbReference type="ARBA" id="ARBA00022679"/>
    </source>
</evidence>
<dbReference type="Gene3D" id="3.30.200.20">
    <property type="entry name" value="Phosphorylase Kinase, domain 1"/>
    <property type="match status" value="1"/>
</dbReference>
<keyword evidence="4" id="KW-0067">ATP-binding</keyword>
<reference evidence="7 8" key="1">
    <citation type="submission" date="2024-07" db="EMBL/GenBank/DDBJ databases">
        <title>Genomic Encyclopedia of Type Strains, Phase V (KMG-V): Genome sequencing to study the core and pangenomes of soil and plant-associated prokaryotes.</title>
        <authorList>
            <person name="Whitman W."/>
        </authorList>
    </citation>
    <scope>NUCLEOTIDE SEQUENCE [LARGE SCALE GENOMIC DNA]</scope>
    <source>
        <strain evidence="7 8">USDA 415</strain>
    </source>
</reference>